<comment type="function">
    <text evidence="10">Methionyl-tRNA formyltransferase that formylates methionyl-tRNA in mitochondria and is crucial for translation initiation.</text>
</comment>
<dbReference type="GO" id="GO:0005739">
    <property type="term" value="C:mitochondrion"/>
    <property type="evidence" value="ECO:0007669"/>
    <property type="project" value="UniProtKB-SubCell"/>
</dbReference>
<comment type="caution">
    <text evidence="13">The sequence shown here is derived from an EMBL/GenBank/DDBJ whole genome shotgun (WGS) entry which is preliminary data.</text>
</comment>
<keyword evidence="5" id="KW-0808">Transferase</keyword>
<keyword evidence="8" id="KW-0496">Mitochondrion</keyword>
<evidence type="ECO:0000256" key="6">
    <source>
        <dbReference type="ARBA" id="ARBA00022917"/>
    </source>
</evidence>
<reference evidence="13" key="1">
    <citation type="journal article" date="2023" name="Mol. Biol. Evol.">
        <title>Third-Generation Sequencing Reveals the Adaptive Role of the Epigenome in Three Deep-Sea Polychaetes.</title>
        <authorList>
            <person name="Perez M."/>
            <person name="Aroh O."/>
            <person name="Sun Y."/>
            <person name="Lan Y."/>
            <person name="Juniper S.K."/>
            <person name="Young C.R."/>
            <person name="Angers B."/>
            <person name="Qian P.Y."/>
        </authorList>
    </citation>
    <scope>NUCLEOTIDE SEQUENCE</scope>
    <source>
        <strain evidence="13">R07B-5</strain>
    </source>
</reference>
<comment type="similarity">
    <text evidence="2">Belongs to the Fmt family.</text>
</comment>
<feature type="domain" description="Formyl transferase C-terminal" evidence="12">
    <location>
        <begin position="314"/>
        <end position="428"/>
    </location>
</feature>
<dbReference type="EMBL" id="JAODUO010000537">
    <property type="protein sequence ID" value="KAK2178600.1"/>
    <property type="molecule type" value="Genomic_DNA"/>
</dbReference>
<keyword evidence="14" id="KW-1185">Reference proteome</keyword>
<dbReference type="Pfam" id="PF00551">
    <property type="entry name" value="Formyl_trans_N"/>
    <property type="match status" value="1"/>
</dbReference>
<evidence type="ECO:0000256" key="10">
    <source>
        <dbReference type="ARBA" id="ARBA00057846"/>
    </source>
</evidence>
<gene>
    <name evidence="13" type="ORF">NP493_538g04039</name>
</gene>
<dbReference type="EC" id="2.1.2.9" evidence="3"/>
<dbReference type="InterPro" id="IPR036477">
    <property type="entry name" value="Formyl_transf_N_sf"/>
</dbReference>
<protein>
    <recommendedName>
        <fullName evidence="4">Methionyl-tRNA formyltransferase, mitochondrial</fullName>
        <ecNumber evidence="3">2.1.2.9</ecNumber>
    </recommendedName>
</protein>
<dbReference type="InterPro" id="IPR041711">
    <property type="entry name" value="Met-tRNA-FMT_N"/>
</dbReference>
<dbReference type="Gene3D" id="3.40.50.12230">
    <property type="match status" value="1"/>
</dbReference>
<sequence>MCGVCLLVREAVSGQTCHTVCLSRALGTCYSHVSGCVMLPNTLHIPDRDDHHATHTSNNLQASRCYSYSTAGTCSCGSASSRRPNKMGPRFRHTTFATVGRRYFSRYTAGDMPPTARTIPPWRTLFFGTDWFATQHLKMLNLNRLKGDPKVVGTLDVVVPSEKCPVGQYCQQNGLPMYKWPLQELPGEYDIGAVVSFGHLIPKRTISVFPYGILNVHASVLPRWRGASPIMHTILSGDEVTGISIIEIRPHHFDIGPLLMQSRYPVPENCTTKQLEQFLAGQGSHMLLYAFQNVLNLERREHEQKHIGVTYAHKLTAMNAHVDWENQKPEEIDAQFRALGESLKLRSKWNGKPVKFLDMVSLSDMASLGIGDHLEDEFPQDSVCVLPGIPFYHRSTEVLCIKCLDGWVGFQQIVLKKPMSAKAFYNGYLSKPQHTGVAFESCSNELDKYTFRTTAAQVKLFDPDHATLAFA</sequence>
<dbReference type="GO" id="GO:0004479">
    <property type="term" value="F:methionyl-tRNA formyltransferase activity"/>
    <property type="evidence" value="ECO:0007669"/>
    <property type="project" value="UniProtKB-EC"/>
</dbReference>
<dbReference type="FunFam" id="3.40.50.12230:FF:000003">
    <property type="entry name" value="methionyl-tRNA formyltransferase, mitochondrial"/>
    <property type="match status" value="1"/>
</dbReference>
<dbReference type="InterPro" id="IPR002376">
    <property type="entry name" value="Formyl_transf_N"/>
</dbReference>
<organism evidence="13 14">
    <name type="scientific">Ridgeia piscesae</name>
    <name type="common">Tubeworm</name>
    <dbReference type="NCBI Taxonomy" id="27915"/>
    <lineage>
        <taxon>Eukaryota</taxon>
        <taxon>Metazoa</taxon>
        <taxon>Spiralia</taxon>
        <taxon>Lophotrochozoa</taxon>
        <taxon>Annelida</taxon>
        <taxon>Polychaeta</taxon>
        <taxon>Sedentaria</taxon>
        <taxon>Canalipalpata</taxon>
        <taxon>Sabellida</taxon>
        <taxon>Siboglinidae</taxon>
        <taxon>Ridgeia</taxon>
    </lineage>
</organism>
<dbReference type="Proteomes" id="UP001209878">
    <property type="component" value="Unassembled WGS sequence"/>
</dbReference>
<evidence type="ECO:0000313" key="14">
    <source>
        <dbReference type="Proteomes" id="UP001209878"/>
    </source>
</evidence>
<dbReference type="SUPFAM" id="SSF53328">
    <property type="entry name" value="Formyltransferase"/>
    <property type="match status" value="1"/>
</dbReference>
<comment type="subcellular location">
    <subcellularLocation>
        <location evidence="1">Mitochondrion</location>
    </subcellularLocation>
</comment>
<dbReference type="Pfam" id="PF02911">
    <property type="entry name" value="Formyl_trans_C"/>
    <property type="match status" value="1"/>
</dbReference>
<feature type="domain" description="Formyl transferase N-terminal" evidence="11">
    <location>
        <begin position="190"/>
        <end position="288"/>
    </location>
</feature>
<dbReference type="PANTHER" id="PTHR11138">
    <property type="entry name" value="METHIONYL-TRNA FORMYLTRANSFERASE"/>
    <property type="match status" value="1"/>
</dbReference>
<evidence type="ECO:0000256" key="8">
    <source>
        <dbReference type="ARBA" id="ARBA00023128"/>
    </source>
</evidence>
<dbReference type="AlphaFoldDB" id="A0AAD9NQF3"/>
<evidence type="ECO:0000259" key="11">
    <source>
        <dbReference type="Pfam" id="PF00551"/>
    </source>
</evidence>
<keyword evidence="6" id="KW-0648">Protein biosynthesis</keyword>
<evidence type="ECO:0000256" key="4">
    <source>
        <dbReference type="ARBA" id="ARBA00014185"/>
    </source>
</evidence>
<evidence type="ECO:0000259" key="12">
    <source>
        <dbReference type="Pfam" id="PF02911"/>
    </source>
</evidence>
<evidence type="ECO:0000256" key="7">
    <source>
        <dbReference type="ARBA" id="ARBA00022946"/>
    </source>
</evidence>
<evidence type="ECO:0000256" key="9">
    <source>
        <dbReference type="ARBA" id="ARBA00052555"/>
    </source>
</evidence>
<evidence type="ECO:0000256" key="2">
    <source>
        <dbReference type="ARBA" id="ARBA00010699"/>
    </source>
</evidence>
<dbReference type="InterPro" id="IPR005793">
    <property type="entry name" value="Formyl_trans_C"/>
</dbReference>
<keyword evidence="7" id="KW-0809">Transit peptide</keyword>
<evidence type="ECO:0000256" key="5">
    <source>
        <dbReference type="ARBA" id="ARBA00022679"/>
    </source>
</evidence>
<proteinExistence type="inferred from homology"/>
<name>A0AAD9NQF3_RIDPI</name>
<evidence type="ECO:0000256" key="1">
    <source>
        <dbReference type="ARBA" id="ARBA00004173"/>
    </source>
</evidence>
<dbReference type="CDD" id="cd08646">
    <property type="entry name" value="FMT_core_Met-tRNA-FMT_N"/>
    <property type="match status" value="1"/>
</dbReference>
<evidence type="ECO:0000256" key="3">
    <source>
        <dbReference type="ARBA" id="ARBA00012261"/>
    </source>
</evidence>
<dbReference type="PANTHER" id="PTHR11138:SF5">
    <property type="entry name" value="METHIONYL-TRNA FORMYLTRANSFERASE, MITOCHONDRIAL"/>
    <property type="match status" value="1"/>
</dbReference>
<comment type="catalytic activity">
    <reaction evidence="9">
        <text>L-methionyl-tRNA(fMet) + (6R)-10-formyltetrahydrofolate = N-formyl-L-methionyl-tRNA(fMet) + (6S)-5,6,7,8-tetrahydrofolate + H(+)</text>
        <dbReference type="Rhea" id="RHEA:24380"/>
        <dbReference type="Rhea" id="RHEA-COMP:9952"/>
        <dbReference type="Rhea" id="RHEA-COMP:9953"/>
        <dbReference type="ChEBI" id="CHEBI:15378"/>
        <dbReference type="ChEBI" id="CHEBI:57453"/>
        <dbReference type="ChEBI" id="CHEBI:78530"/>
        <dbReference type="ChEBI" id="CHEBI:78844"/>
        <dbReference type="ChEBI" id="CHEBI:195366"/>
        <dbReference type="EC" id="2.1.2.9"/>
    </reaction>
    <physiologicalReaction direction="left-to-right" evidence="9">
        <dbReference type="Rhea" id="RHEA:24381"/>
    </physiologicalReaction>
</comment>
<evidence type="ECO:0000313" key="13">
    <source>
        <dbReference type="EMBL" id="KAK2178600.1"/>
    </source>
</evidence>
<accession>A0AAD9NQF3</accession>